<evidence type="ECO:0000256" key="1">
    <source>
        <dbReference type="ARBA" id="ARBA00022553"/>
    </source>
</evidence>
<dbReference type="Proteomes" id="UP000606935">
    <property type="component" value="Unassembled WGS sequence"/>
</dbReference>
<accession>A0A918DIH7</accession>
<dbReference type="SUPFAM" id="SSF46894">
    <property type="entry name" value="C-terminal effector domain of the bipartite response regulators"/>
    <property type="match status" value="1"/>
</dbReference>
<evidence type="ECO:0000256" key="3">
    <source>
        <dbReference type="ARBA" id="ARBA00023125"/>
    </source>
</evidence>
<dbReference type="InterPro" id="IPR016032">
    <property type="entry name" value="Sig_transdc_resp-reg_C-effctor"/>
</dbReference>
<reference evidence="8" key="1">
    <citation type="journal article" date="2014" name="Int. J. Syst. Evol. Microbiol.">
        <title>Complete genome sequence of Corynebacterium casei LMG S-19264T (=DSM 44701T), isolated from a smear-ripened cheese.</title>
        <authorList>
            <consortium name="US DOE Joint Genome Institute (JGI-PGF)"/>
            <person name="Walter F."/>
            <person name="Albersmeier A."/>
            <person name="Kalinowski J."/>
            <person name="Ruckert C."/>
        </authorList>
    </citation>
    <scope>NUCLEOTIDE SEQUENCE</scope>
    <source>
        <strain evidence="8">CGMCC 1.7086</strain>
    </source>
</reference>
<dbReference type="GO" id="GO:0003677">
    <property type="term" value="F:DNA binding"/>
    <property type="evidence" value="ECO:0007669"/>
    <property type="project" value="UniProtKB-KW"/>
</dbReference>
<reference evidence="8" key="2">
    <citation type="submission" date="2020-09" db="EMBL/GenBank/DDBJ databases">
        <authorList>
            <person name="Sun Q."/>
            <person name="Zhou Y."/>
        </authorList>
    </citation>
    <scope>NUCLEOTIDE SEQUENCE</scope>
    <source>
        <strain evidence="8">CGMCC 1.7086</strain>
    </source>
</reference>
<name>A0A918DIH7_9ALTE</name>
<dbReference type="InterPro" id="IPR058245">
    <property type="entry name" value="NreC/VraR/RcsB-like_REC"/>
</dbReference>
<keyword evidence="3 8" id="KW-0238">DNA-binding</keyword>
<dbReference type="Gene3D" id="3.40.50.2300">
    <property type="match status" value="1"/>
</dbReference>
<dbReference type="GO" id="GO:0000160">
    <property type="term" value="P:phosphorelay signal transduction system"/>
    <property type="evidence" value="ECO:0007669"/>
    <property type="project" value="InterPro"/>
</dbReference>
<protein>
    <submittedName>
        <fullName evidence="8">DNA-binding response regulator</fullName>
    </submittedName>
</protein>
<dbReference type="GO" id="GO:0006355">
    <property type="term" value="P:regulation of DNA-templated transcription"/>
    <property type="evidence" value="ECO:0007669"/>
    <property type="project" value="InterPro"/>
</dbReference>
<dbReference type="Pfam" id="PF00072">
    <property type="entry name" value="Response_reg"/>
    <property type="match status" value="1"/>
</dbReference>
<dbReference type="CDD" id="cd17535">
    <property type="entry name" value="REC_NarL-like"/>
    <property type="match status" value="1"/>
</dbReference>
<dbReference type="PANTHER" id="PTHR43214:SF24">
    <property type="entry name" value="TRANSCRIPTIONAL REGULATORY PROTEIN NARL-RELATED"/>
    <property type="match status" value="1"/>
</dbReference>
<evidence type="ECO:0000256" key="4">
    <source>
        <dbReference type="ARBA" id="ARBA00023163"/>
    </source>
</evidence>
<evidence type="ECO:0000256" key="5">
    <source>
        <dbReference type="PROSITE-ProRule" id="PRU00169"/>
    </source>
</evidence>
<dbReference type="EMBL" id="BMLS01000002">
    <property type="protein sequence ID" value="GGO68617.1"/>
    <property type="molecule type" value="Genomic_DNA"/>
</dbReference>
<keyword evidence="9" id="KW-1185">Reference proteome</keyword>
<organism evidence="8 9">
    <name type="scientific">Bowmanella pacifica</name>
    <dbReference type="NCBI Taxonomy" id="502051"/>
    <lineage>
        <taxon>Bacteria</taxon>
        <taxon>Pseudomonadati</taxon>
        <taxon>Pseudomonadota</taxon>
        <taxon>Gammaproteobacteria</taxon>
        <taxon>Alteromonadales</taxon>
        <taxon>Alteromonadaceae</taxon>
        <taxon>Bowmanella</taxon>
    </lineage>
</organism>
<keyword evidence="1 5" id="KW-0597">Phosphoprotein</keyword>
<feature type="modified residue" description="4-aspartylphosphate" evidence="5">
    <location>
        <position position="55"/>
    </location>
</feature>
<keyword evidence="2" id="KW-0805">Transcription regulation</keyword>
<keyword evidence="4" id="KW-0804">Transcription</keyword>
<gene>
    <name evidence="8" type="ORF">GCM10010982_17950</name>
</gene>
<feature type="domain" description="HTH luxR-type" evidence="6">
    <location>
        <begin position="147"/>
        <end position="212"/>
    </location>
</feature>
<dbReference type="InterPro" id="IPR000792">
    <property type="entry name" value="Tscrpt_reg_LuxR_C"/>
</dbReference>
<feature type="domain" description="Response regulatory" evidence="7">
    <location>
        <begin position="4"/>
        <end position="120"/>
    </location>
</feature>
<dbReference type="CDD" id="cd06170">
    <property type="entry name" value="LuxR_C_like"/>
    <property type="match status" value="1"/>
</dbReference>
<dbReference type="InterPro" id="IPR001789">
    <property type="entry name" value="Sig_transdc_resp-reg_receiver"/>
</dbReference>
<dbReference type="PROSITE" id="PS50043">
    <property type="entry name" value="HTH_LUXR_2"/>
    <property type="match status" value="1"/>
</dbReference>
<evidence type="ECO:0000256" key="2">
    <source>
        <dbReference type="ARBA" id="ARBA00023015"/>
    </source>
</evidence>
<sequence length="214" mass="23169">MSIRVLLVDDQTLVREGIKSLLSLSANLQVVGEASDGDQVCQAVDTCHPDVILMDIRMPRMSGVDALRAMRKAGLCSPVIMLTTFDDHKLVLEAVQAGAKGYLLKDVSLETLVDAIETVHGGQTLIQPAVTEKILQGLQGLQQHFESYETPEPLTEAERKILHLMAGGCSNREIADALFKSQGTIKNQVSSLLAKLGVRDRTRAVLKAIEAGLI</sequence>
<proteinExistence type="predicted"/>
<dbReference type="RefSeq" id="WP_188693443.1">
    <property type="nucleotide sequence ID" value="NZ_BMLS01000002.1"/>
</dbReference>
<evidence type="ECO:0000259" key="6">
    <source>
        <dbReference type="PROSITE" id="PS50043"/>
    </source>
</evidence>
<dbReference type="SMART" id="SM00448">
    <property type="entry name" value="REC"/>
    <property type="match status" value="1"/>
</dbReference>
<dbReference type="AlphaFoldDB" id="A0A918DIH7"/>
<comment type="caution">
    <text evidence="8">The sequence shown here is derived from an EMBL/GenBank/DDBJ whole genome shotgun (WGS) entry which is preliminary data.</text>
</comment>
<dbReference type="InterPro" id="IPR011006">
    <property type="entry name" value="CheY-like_superfamily"/>
</dbReference>
<dbReference type="PANTHER" id="PTHR43214">
    <property type="entry name" value="TWO-COMPONENT RESPONSE REGULATOR"/>
    <property type="match status" value="1"/>
</dbReference>
<dbReference type="SUPFAM" id="SSF52172">
    <property type="entry name" value="CheY-like"/>
    <property type="match status" value="1"/>
</dbReference>
<evidence type="ECO:0000259" key="7">
    <source>
        <dbReference type="PROSITE" id="PS50110"/>
    </source>
</evidence>
<dbReference type="Pfam" id="PF00196">
    <property type="entry name" value="GerE"/>
    <property type="match status" value="1"/>
</dbReference>
<evidence type="ECO:0000313" key="9">
    <source>
        <dbReference type="Proteomes" id="UP000606935"/>
    </source>
</evidence>
<dbReference type="PROSITE" id="PS50110">
    <property type="entry name" value="RESPONSE_REGULATORY"/>
    <property type="match status" value="1"/>
</dbReference>
<dbReference type="SMART" id="SM00421">
    <property type="entry name" value="HTH_LUXR"/>
    <property type="match status" value="1"/>
</dbReference>
<evidence type="ECO:0000313" key="8">
    <source>
        <dbReference type="EMBL" id="GGO68617.1"/>
    </source>
</evidence>
<dbReference type="PRINTS" id="PR00038">
    <property type="entry name" value="HTHLUXR"/>
</dbReference>
<dbReference type="InterPro" id="IPR039420">
    <property type="entry name" value="WalR-like"/>
</dbReference>